<evidence type="ECO:0000313" key="2">
    <source>
        <dbReference type="Proteomes" id="UP000629468"/>
    </source>
</evidence>
<protein>
    <submittedName>
        <fullName evidence="1">Uncharacterized protein</fullName>
    </submittedName>
</protein>
<evidence type="ECO:0000313" key="1">
    <source>
        <dbReference type="EMBL" id="KAF7778564.1"/>
    </source>
</evidence>
<dbReference type="EMBL" id="JABXXO010000004">
    <property type="protein sequence ID" value="KAF7778564.1"/>
    <property type="molecule type" value="Genomic_DNA"/>
</dbReference>
<dbReference type="Proteomes" id="UP000629468">
    <property type="component" value="Unassembled WGS sequence"/>
</dbReference>
<proteinExistence type="predicted"/>
<gene>
    <name evidence="1" type="ORF">Agabi119p4_2909</name>
</gene>
<organism evidence="1 2">
    <name type="scientific">Agaricus bisporus var. burnettii</name>
    <dbReference type="NCBI Taxonomy" id="192524"/>
    <lineage>
        <taxon>Eukaryota</taxon>
        <taxon>Fungi</taxon>
        <taxon>Dikarya</taxon>
        <taxon>Basidiomycota</taxon>
        <taxon>Agaricomycotina</taxon>
        <taxon>Agaricomycetes</taxon>
        <taxon>Agaricomycetidae</taxon>
        <taxon>Agaricales</taxon>
        <taxon>Agaricineae</taxon>
        <taxon>Agaricaceae</taxon>
        <taxon>Agaricus</taxon>
    </lineage>
</organism>
<comment type="caution">
    <text evidence="1">The sequence shown here is derived from an EMBL/GenBank/DDBJ whole genome shotgun (WGS) entry which is preliminary data.</text>
</comment>
<sequence>MPPKKQRKSRKVVEKDVSEADFVLQDSPSGFRLDAFSSTTFQTRRQKLYEEARDSAKNLVATHVQLLQQARAHILDMKSQEVDAGHFLKEHIRQQSRQNDAYKEWHKSSGTFVAQLGQQRSSMIDETSKTLNMAATERNSTCRQFSKEARMQVEKSKEEEKLATDASSLIRHYKSLLIGTHDKKGRERKWG</sequence>
<dbReference type="AlphaFoldDB" id="A0A8H7F678"/>
<name>A0A8H7F678_AGABI</name>
<accession>A0A8H7F678</accession>
<reference evidence="1 2" key="1">
    <citation type="journal article" name="Sci. Rep.">
        <title>Telomere-to-telomere assembled and centromere annotated genomes of the two main subspecies of the button mushroom Agaricus bisporus reveal especially polymorphic chromosome ends.</title>
        <authorList>
            <person name="Sonnenberg A.S.M."/>
            <person name="Sedaghat-Telgerd N."/>
            <person name="Lavrijssen B."/>
            <person name="Ohm R.A."/>
            <person name="Hendrickx P.M."/>
            <person name="Scholtmeijer K."/>
            <person name="Baars J.J.P."/>
            <person name="van Peer A."/>
        </authorList>
    </citation>
    <scope>NUCLEOTIDE SEQUENCE [LARGE SCALE GENOMIC DNA]</scope>
    <source>
        <strain evidence="1 2">H119_p4</strain>
    </source>
</reference>